<dbReference type="AlphaFoldDB" id="A0A150P0R0"/>
<dbReference type="EMBL" id="JELY01003490">
    <property type="protein sequence ID" value="KYF48488.1"/>
    <property type="molecule type" value="Genomic_DNA"/>
</dbReference>
<evidence type="ECO:0000313" key="2">
    <source>
        <dbReference type="Proteomes" id="UP000075420"/>
    </source>
</evidence>
<evidence type="ECO:0000313" key="1">
    <source>
        <dbReference type="EMBL" id="KYF48488.1"/>
    </source>
</evidence>
<protein>
    <submittedName>
        <fullName evidence="1">Uncharacterized protein</fullName>
    </submittedName>
</protein>
<name>A0A150P0R0_SORCE</name>
<dbReference type="Proteomes" id="UP000075420">
    <property type="component" value="Unassembled WGS sequence"/>
</dbReference>
<accession>A0A150P0R0</accession>
<proteinExistence type="predicted"/>
<comment type="caution">
    <text evidence="1">The sequence shown here is derived from an EMBL/GenBank/DDBJ whole genome shotgun (WGS) entry which is preliminary data.</text>
</comment>
<organism evidence="1 2">
    <name type="scientific">Sorangium cellulosum</name>
    <name type="common">Polyangium cellulosum</name>
    <dbReference type="NCBI Taxonomy" id="56"/>
    <lineage>
        <taxon>Bacteria</taxon>
        <taxon>Pseudomonadati</taxon>
        <taxon>Myxococcota</taxon>
        <taxon>Polyangia</taxon>
        <taxon>Polyangiales</taxon>
        <taxon>Polyangiaceae</taxon>
        <taxon>Sorangium</taxon>
    </lineage>
</organism>
<reference evidence="1 2" key="1">
    <citation type="submission" date="2014-02" db="EMBL/GenBank/DDBJ databases">
        <title>The small core and large imbalanced accessory genome model reveals a collaborative survival strategy of Sorangium cellulosum strains in nature.</title>
        <authorList>
            <person name="Han K."/>
            <person name="Peng R."/>
            <person name="Blom J."/>
            <person name="Li Y.-Z."/>
        </authorList>
    </citation>
    <scope>NUCLEOTIDE SEQUENCE [LARGE SCALE GENOMIC DNA]</scope>
    <source>
        <strain evidence="1 2">So0157-25</strain>
    </source>
</reference>
<gene>
    <name evidence="1" type="ORF">BE08_15580</name>
</gene>
<sequence>MSVDGARLAFPGELGLAARWGQEGGACDRACRSWVSGCVLARLNYLGQKVSISVRGDREELQADKAERAAFPRREATYFGDIFAEQPVYQACLPPGTSAIPRVCGPSLEACAVEIAGPCDALCDEPTDDGSFPNCRGAVRRPSGKIAVGKAPHAGSVTVFLR</sequence>